<evidence type="ECO:0000313" key="3">
    <source>
        <dbReference type="Proteomes" id="UP000447434"/>
    </source>
</evidence>
<dbReference type="EMBL" id="WOCE01000001">
    <property type="protein sequence ID" value="KAE9621130.1"/>
    <property type="molecule type" value="Genomic_DNA"/>
</dbReference>
<dbReference type="Proteomes" id="UP000447434">
    <property type="component" value="Chromosome 1"/>
</dbReference>
<keyword evidence="1" id="KW-0472">Membrane</keyword>
<gene>
    <name evidence="2" type="ORF">Lalb_Chr01g0010261</name>
</gene>
<dbReference type="AlphaFoldDB" id="A0A6A4R4W6"/>
<proteinExistence type="predicted"/>
<feature type="transmembrane region" description="Helical" evidence="1">
    <location>
        <begin position="6"/>
        <end position="23"/>
    </location>
</feature>
<sequence>MFFKVIVLFIVIMLCILFFTLSISRKCNKNHNFDITLSKLSMSQFQIFRSSSSR</sequence>
<evidence type="ECO:0000256" key="1">
    <source>
        <dbReference type="SAM" id="Phobius"/>
    </source>
</evidence>
<keyword evidence="1" id="KW-0812">Transmembrane</keyword>
<comment type="caution">
    <text evidence="2">The sequence shown here is derived from an EMBL/GenBank/DDBJ whole genome shotgun (WGS) entry which is preliminary data.</text>
</comment>
<keyword evidence="1" id="KW-1133">Transmembrane helix</keyword>
<keyword evidence="3" id="KW-1185">Reference proteome</keyword>
<protein>
    <submittedName>
        <fullName evidence="2">Uncharacterized protein</fullName>
    </submittedName>
</protein>
<name>A0A6A4R4W6_LUPAL</name>
<organism evidence="2 3">
    <name type="scientific">Lupinus albus</name>
    <name type="common">White lupine</name>
    <name type="synonym">Lupinus termis</name>
    <dbReference type="NCBI Taxonomy" id="3870"/>
    <lineage>
        <taxon>Eukaryota</taxon>
        <taxon>Viridiplantae</taxon>
        <taxon>Streptophyta</taxon>
        <taxon>Embryophyta</taxon>
        <taxon>Tracheophyta</taxon>
        <taxon>Spermatophyta</taxon>
        <taxon>Magnoliopsida</taxon>
        <taxon>eudicotyledons</taxon>
        <taxon>Gunneridae</taxon>
        <taxon>Pentapetalae</taxon>
        <taxon>rosids</taxon>
        <taxon>fabids</taxon>
        <taxon>Fabales</taxon>
        <taxon>Fabaceae</taxon>
        <taxon>Papilionoideae</taxon>
        <taxon>50 kb inversion clade</taxon>
        <taxon>genistoids sensu lato</taxon>
        <taxon>core genistoids</taxon>
        <taxon>Genisteae</taxon>
        <taxon>Lupinus</taxon>
    </lineage>
</organism>
<evidence type="ECO:0000313" key="2">
    <source>
        <dbReference type="EMBL" id="KAE9621130.1"/>
    </source>
</evidence>
<reference evidence="3" key="1">
    <citation type="journal article" date="2020" name="Nat. Commun.">
        <title>Genome sequence of the cluster root forming white lupin.</title>
        <authorList>
            <person name="Hufnagel B."/>
            <person name="Marques A."/>
            <person name="Soriano A."/>
            <person name="Marques L."/>
            <person name="Divol F."/>
            <person name="Doumas P."/>
            <person name="Sallet E."/>
            <person name="Mancinotti D."/>
            <person name="Carrere S."/>
            <person name="Marande W."/>
            <person name="Arribat S."/>
            <person name="Keller J."/>
            <person name="Huneau C."/>
            <person name="Blein T."/>
            <person name="Aime D."/>
            <person name="Laguerre M."/>
            <person name="Taylor J."/>
            <person name="Schubert V."/>
            <person name="Nelson M."/>
            <person name="Geu-Flores F."/>
            <person name="Crespi M."/>
            <person name="Gallardo-Guerrero K."/>
            <person name="Delaux P.-M."/>
            <person name="Salse J."/>
            <person name="Berges H."/>
            <person name="Guyot R."/>
            <person name="Gouzy J."/>
            <person name="Peret B."/>
        </authorList>
    </citation>
    <scope>NUCLEOTIDE SEQUENCE [LARGE SCALE GENOMIC DNA]</scope>
    <source>
        <strain evidence="3">cv. Amiga</strain>
    </source>
</reference>
<accession>A0A6A4R4W6</accession>